<proteinExistence type="predicted"/>
<dbReference type="EMBL" id="HBIM01000735">
    <property type="protein sequence ID" value="CAE0402348.1"/>
    <property type="molecule type" value="Transcribed_RNA"/>
</dbReference>
<dbReference type="GO" id="GO:0008194">
    <property type="term" value="F:UDP-glycosyltransferase activity"/>
    <property type="evidence" value="ECO:0007669"/>
    <property type="project" value="InterPro"/>
</dbReference>
<feature type="transmembrane region" description="Helical" evidence="3">
    <location>
        <begin position="134"/>
        <end position="157"/>
    </location>
</feature>
<evidence type="ECO:0000256" key="1">
    <source>
        <dbReference type="ARBA" id="ARBA00022676"/>
    </source>
</evidence>
<evidence type="ECO:0000256" key="2">
    <source>
        <dbReference type="ARBA" id="ARBA00022679"/>
    </source>
</evidence>
<keyword evidence="3" id="KW-0812">Transmembrane</keyword>
<keyword evidence="3" id="KW-0472">Membrane</keyword>
<protein>
    <submittedName>
        <fullName evidence="4">Uncharacterized protein</fullName>
    </submittedName>
</protein>
<dbReference type="InterPro" id="IPR002213">
    <property type="entry name" value="UDP_glucos_trans"/>
</dbReference>
<dbReference type="PANTHER" id="PTHR48043">
    <property type="entry name" value="EG:EG0003.4 PROTEIN-RELATED"/>
    <property type="match status" value="1"/>
</dbReference>
<dbReference type="Pfam" id="PF00201">
    <property type="entry name" value="UDPGT"/>
    <property type="match status" value="1"/>
</dbReference>
<keyword evidence="2" id="KW-0808">Transferase</keyword>
<organism evidence="4">
    <name type="scientific">Amphora coffeiformis</name>
    <dbReference type="NCBI Taxonomy" id="265554"/>
    <lineage>
        <taxon>Eukaryota</taxon>
        <taxon>Sar</taxon>
        <taxon>Stramenopiles</taxon>
        <taxon>Ochrophyta</taxon>
        <taxon>Bacillariophyta</taxon>
        <taxon>Bacillariophyceae</taxon>
        <taxon>Bacillariophycidae</taxon>
        <taxon>Thalassiophysales</taxon>
        <taxon>Catenulaceae</taxon>
        <taxon>Amphora</taxon>
    </lineage>
</organism>
<reference evidence="4" key="1">
    <citation type="submission" date="2021-01" db="EMBL/GenBank/DDBJ databases">
        <authorList>
            <person name="Corre E."/>
            <person name="Pelletier E."/>
            <person name="Niang G."/>
            <person name="Scheremetjew M."/>
            <person name="Finn R."/>
            <person name="Kale V."/>
            <person name="Holt S."/>
            <person name="Cochrane G."/>
            <person name="Meng A."/>
            <person name="Brown T."/>
            <person name="Cohen L."/>
        </authorList>
    </citation>
    <scope>NUCLEOTIDE SEQUENCE</scope>
    <source>
        <strain evidence="4">CCMP127</strain>
    </source>
</reference>
<accession>A0A7S3P3M9</accession>
<dbReference type="AlphaFoldDB" id="A0A7S3P3M9"/>
<dbReference type="Gene3D" id="3.40.50.2000">
    <property type="entry name" value="Glycogen Phosphorylase B"/>
    <property type="match status" value="1"/>
</dbReference>
<gene>
    <name evidence="4" type="ORF">ACOF00016_LOCUS640</name>
</gene>
<dbReference type="InterPro" id="IPR050271">
    <property type="entry name" value="UDP-glycosyltransferase"/>
</dbReference>
<sequence>MILHHRNTKVIVTHTRLGSLSESIDDATPMLAFPLFGDQMSIEYHLQEAGAALALHWREEPITAAAGTDRTVCLSTDPSFVEATKRLYQISKREGGAVKAAVIVEDLMMFSPPIHLTPSNDSVSFLASTNLDVYLVILLRVGSFLYAIVAFVSMVLFGGKKNIKKTE</sequence>
<feature type="transmembrane region" description="Helical" evidence="3">
    <location>
        <begin position="96"/>
        <end position="114"/>
    </location>
</feature>
<dbReference type="PANTHER" id="PTHR48043:SF145">
    <property type="entry name" value="FI06409P-RELATED"/>
    <property type="match status" value="1"/>
</dbReference>
<dbReference type="SUPFAM" id="SSF53756">
    <property type="entry name" value="UDP-Glycosyltransferase/glycogen phosphorylase"/>
    <property type="match status" value="1"/>
</dbReference>
<keyword evidence="1" id="KW-0328">Glycosyltransferase</keyword>
<keyword evidence="3" id="KW-1133">Transmembrane helix</keyword>
<evidence type="ECO:0000313" key="4">
    <source>
        <dbReference type="EMBL" id="CAE0402348.1"/>
    </source>
</evidence>
<evidence type="ECO:0000256" key="3">
    <source>
        <dbReference type="SAM" id="Phobius"/>
    </source>
</evidence>
<name>A0A7S3P3M9_9STRA</name>